<feature type="compositionally biased region" description="Polar residues" evidence="1">
    <location>
        <begin position="27"/>
        <end position="38"/>
    </location>
</feature>
<accession>A0A8X6EZ55</accession>
<reference evidence="2" key="1">
    <citation type="submission" date="2020-07" db="EMBL/GenBank/DDBJ databases">
        <title>Multicomponent nature underlies the extraordinary mechanical properties of spider dragline silk.</title>
        <authorList>
            <person name="Kono N."/>
            <person name="Nakamura H."/>
            <person name="Mori M."/>
            <person name="Yoshida Y."/>
            <person name="Ohtoshi R."/>
            <person name="Malay A.D."/>
            <person name="Moran D.A.P."/>
            <person name="Tomita M."/>
            <person name="Numata K."/>
            <person name="Arakawa K."/>
        </authorList>
    </citation>
    <scope>NUCLEOTIDE SEQUENCE</scope>
</reference>
<evidence type="ECO:0000313" key="3">
    <source>
        <dbReference type="Proteomes" id="UP000887116"/>
    </source>
</evidence>
<organism evidence="2 3">
    <name type="scientific">Trichonephila clavata</name>
    <name type="common">Joro spider</name>
    <name type="synonym">Nephila clavata</name>
    <dbReference type="NCBI Taxonomy" id="2740835"/>
    <lineage>
        <taxon>Eukaryota</taxon>
        <taxon>Metazoa</taxon>
        <taxon>Ecdysozoa</taxon>
        <taxon>Arthropoda</taxon>
        <taxon>Chelicerata</taxon>
        <taxon>Arachnida</taxon>
        <taxon>Araneae</taxon>
        <taxon>Araneomorphae</taxon>
        <taxon>Entelegynae</taxon>
        <taxon>Araneoidea</taxon>
        <taxon>Nephilidae</taxon>
        <taxon>Trichonephila</taxon>
    </lineage>
</organism>
<sequence length="71" mass="7966">MTCIIFRIGHDSNFIVCALVIQTAFSSDQRTRSQSSPLVQDPQLEDAEIDSPNFTQNPDRPIRNWTIGSSV</sequence>
<dbReference type="AlphaFoldDB" id="A0A8X6EZ55"/>
<feature type="region of interest" description="Disordered" evidence="1">
    <location>
        <begin position="27"/>
        <end position="71"/>
    </location>
</feature>
<dbReference type="EMBL" id="BMAO01000249">
    <property type="protein sequence ID" value="GFQ65487.1"/>
    <property type="molecule type" value="Genomic_DNA"/>
</dbReference>
<comment type="caution">
    <text evidence="2">The sequence shown here is derived from an EMBL/GenBank/DDBJ whole genome shotgun (WGS) entry which is preliminary data.</text>
</comment>
<evidence type="ECO:0000256" key="1">
    <source>
        <dbReference type="SAM" id="MobiDB-lite"/>
    </source>
</evidence>
<protein>
    <submittedName>
        <fullName evidence="2">Uncharacterized protein</fullName>
    </submittedName>
</protein>
<gene>
    <name evidence="2" type="ORF">TNCT_652201</name>
</gene>
<name>A0A8X6EZ55_TRICU</name>
<evidence type="ECO:0000313" key="2">
    <source>
        <dbReference type="EMBL" id="GFQ65487.1"/>
    </source>
</evidence>
<proteinExistence type="predicted"/>
<keyword evidence="3" id="KW-1185">Reference proteome</keyword>
<dbReference type="Proteomes" id="UP000887116">
    <property type="component" value="Unassembled WGS sequence"/>
</dbReference>